<dbReference type="Proteomes" id="UP000278143">
    <property type="component" value="Unassembled WGS sequence"/>
</dbReference>
<feature type="transmembrane region" description="Helical" evidence="11">
    <location>
        <begin position="440"/>
        <end position="463"/>
    </location>
</feature>
<dbReference type="OrthoDB" id="26569at2759"/>
<dbReference type="GO" id="GO:0030428">
    <property type="term" value="C:cell septum"/>
    <property type="evidence" value="ECO:0007669"/>
    <property type="project" value="TreeGrafter"/>
</dbReference>
<dbReference type="SUPFAM" id="SSF53448">
    <property type="entry name" value="Nucleotide-diphospho-sugar transferases"/>
    <property type="match status" value="1"/>
</dbReference>
<evidence type="ECO:0000256" key="6">
    <source>
        <dbReference type="ARBA" id="ARBA00022692"/>
    </source>
</evidence>
<comment type="function">
    <text evidence="10 11">Polymerizes chitin, a structural polymer of the cell wall and septum, by transferring the sugar moiety of UDP-GlcNAc to the non-reducing end of the growing chitin polymer.</text>
</comment>
<dbReference type="EC" id="2.4.1.16" evidence="2 11"/>
<keyword evidence="3 11" id="KW-1003">Cell membrane</keyword>
<evidence type="ECO:0000256" key="5">
    <source>
        <dbReference type="ARBA" id="ARBA00022679"/>
    </source>
</evidence>
<evidence type="ECO:0000313" key="14">
    <source>
        <dbReference type="Proteomes" id="UP000278143"/>
    </source>
</evidence>
<sequence length="786" mass="89312">MAAAVNTSVRRRRTVKRVELTHGNLVVDCPVPSKMLERCVYRSGEEFTRLRYSAVTCDPDEFARSHYTLRPVLYGRQTELFVVVTMYNEDDTLFCRTINGVMRNIQHLCSRSRSSTWGETGWQKVVVCIVADGRQNVHPRVLSVLAAMGVYQDGIAKNQVNGREVKAHLFEYTTQLSVSSGMKVLGPDKGVIPCQMLFCLKEKNGKKINSHRWFFNAFAPVLNPNVCVLLDVGTRPGDTSIYQLWKAFDLDPLVGGACGEVGVMKGLAWWHLLNPLVAAQHFEYKLSNILDKPLESTLGYIMVLPGAFSAYRYAAVRDDLSGHGPLASYFKGEPGYQPLRHPGQKAAEQRRKTAGVFEANMYLAEDRVLCFEVVAKRNERWLLRYVRSAYGETDVPQSLAEFIAQRRRWLNGSFFAAVYALVHWYRIWQSRHSLVRNLVFLLQFIYTLYNVVFAWFGMANFYLTYHFIARTMANPNIDPIPGNYGQLVVRILDYLYLALMLSMFICSLGNRPQGSKLLYMGAMICFSLFMAYMIGGAVFLSIRGVHRALRQMAKEQQHVTVVSVLFGNSTTRDLIIAVGSTYGVYFLASLLYLQPWHMITSFVQYTLMVPTYINVLNVYAFCNTHDVSWGTKSQGAQKMDLGVAVPMPHNKGGSQTVQLVLPGIDHDLNSAYEEALTVIKTPVTHEHHCRDAKTRQEDYYRMIRTWLVLFWIMTNAVLALVIVSTEINGLLDPGDDDNMDAANPAKGFYLANWYFSFILWSVAGLVMFRFIGSMIYLVRATFWRGR</sequence>
<gene>
    <name evidence="13" type="ORF">SYNPS1DRAFT_14955</name>
</gene>
<evidence type="ECO:0000256" key="1">
    <source>
        <dbReference type="ARBA" id="ARBA00004651"/>
    </source>
</evidence>
<evidence type="ECO:0000256" key="7">
    <source>
        <dbReference type="ARBA" id="ARBA00022989"/>
    </source>
</evidence>
<comment type="subcellular location">
    <subcellularLocation>
        <location evidence="1 11">Cell membrane</location>
        <topology evidence="1 11">Multi-pass membrane protein</topology>
    </subcellularLocation>
</comment>
<keyword evidence="7 11" id="KW-1133">Transmembrane helix</keyword>
<feature type="transmembrane region" description="Helical" evidence="11">
    <location>
        <begin position="574"/>
        <end position="593"/>
    </location>
</feature>
<comment type="similarity">
    <text evidence="11">Belongs to the chitin synthase family.</text>
</comment>
<keyword evidence="8 11" id="KW-0472">Membrane</keyword>
<keyword evidence="14" id="KW-1185">Reference proteome</keyword>
<feature type="domain" description="Chitin synthase N-terminal" evidence="12">
    <location>
        <begin position="13"/>
        <end position="79"/>
    </location>
</feature>
<dbReference type="PANTHER" id="PTHR22914:SF9">
    <property type="entry name" value="CHITIN SYNTHASE 1"/>
    <property type="match status" value="1"/>
</dbReference>
<keyword evidence="9 11" id="KW-0961">Cell wall biogenesis/degradation</keyword>
<dbReference type="PANTHER" id="PTHR22914">
    <property type="entry name" value="CHITIN SYNTHASE"/>
    <property type="match status" value="1"/>
</dbReference>
<feature type="transmembrane region" description="Helical" evidence="11">
    <location>
        <begin position="703"/>
        <end position="723"/>
    </location>
</feature>
<evidence type="ECO:0000256" key="10">
    <source>
        <dbReference type="ARBA" id="ARBA00024009"/>
    </source>
</evidence>
<evidence type="ECO:0000313" key="13">
    <source>
        <dbReference type="EMBL" id="RKP25925.1"/>
    </source>
</evidence>
<feature type="transmembrane region" description="Helical" evidence="11">
    <location>
        <begin position="753"/>
        <end position="778"/>
    </location>
</feature>
<dbReference type="EMBL" id="KZ989571">
    <property type="protein sequence ID" value="RKP25925.1"/>
    <property type="molecule type" value="Genomic_DNA"/>
</dbReference>
<keyword evidence="5 11" id="KW-0808">Transferase</keyword>
<dbReference type="InterPro" id="IPR013616">
    <property type="entry name" value="Chitin_synth_N"/>
</dbReference>
<evidence type="ECO:0000259" key="12">
    <source>
        <dbReference type="Pfam" id="PF08407"/>
    </source>
</evidence>
<keyword evidence="4 11" id="KW-0328">Glycosyltransferase</keyword>
<evidence type="ECO:0000256" key="2">
    <source>
        <dbReference type="ARBA" id="ARBA00012543"/>
    </source>
</evidence>
<evidence type="ECO:0000256" key="8">
    <source>
        <dbReference type="ARBA" id="ARBA00023136"/>
    </source>
</evidence>
<dbReference type="AlphaFoldDB" id="A0A4P9Z0W9"/>
<keyword evidence="6 11" id="KW-0812">Transmembrane</keyword>
<evidence type="ECO:0000256" key="4">
    <source>
        <dbReference type="ARBA" id="ARBA00022676"/>
    </source>
</evidence>
<dbReference type="GO" id="GO:0071555">
    <property type="term" value="P:cell wall organization"/>
    <property type="evidence" value="ECO:0007669"/>
    <property type="project" value="UniProtKB-KW"/>
</dbReference>
<dbReference type="InterPro" id="IPR004835">
    <property type="entry name" value="Chitin_synth"/>
</dbReference>
<evidence type="ECO:0000256" key="11">
    <source>
        <dbReference type="RuleBase" id="RU366040"/>
    </source>
</evidence>
<feature type="transmembrane region" description="Helical" evidence="11">
    <location>
        <begin position="409"/>
        <end position="428"/>
    </location>
</feature>
<dbReference type="CDD" id="cd04190">
    <property type="entry name" value="Chitin_synth_C"/>
    <property type="match status" value="1"/>
</dbReference>
<dbReference type="GO" id="GO:0004100">
    <property type="term" value="F:chitin synthase activity"/>
    <property type="evidence" value="ECO:0007669"/>
    <property type="project" value="UniProtKB-UniRule"/>
</dbReference>
<evidence type="ECO:0000256" key="9">
    <source>
        <dbReference type="ARBA" id="ARBA00023316"/>
    </source>
</evidence>
<dbReference type="Pfam" id="PF08407">
    <property type="entry name" value="Chitin_synth_1N"/>
    <property type="match status" value="1"/>
</dbReference>
<protein>
    <recommendedName>
        <fullName evidence="2 11">Chitin synthase</fullName>
        <ecNumber evidence="2 11">2.4.1.16</ecNumber>
    </recommendedName>
</protein>
<dbReference type="InterPro" id="IPR029044">
    <property type="entry name" value="Nucleotide-diphossugar_trans"/>
</dbReference>
<feature type="transmembrane region" description="Helical" evidence="11">
    <location>
        <begin position="483"/>
        <end position="505"/>
    </location>
</feature>
<proteinExistence type="inferred from homology"/>
<accession>A0A4P9Z0W9</accession>
<dbReference type="GO" id="GO:0006031">
    <property type="term" value="P:chitin biosynthetic process"/>
    <property type="evidence" value="ECO:0007669"/>
    <property type="project" value="UniProtKB-UniRule"/>
</dbReference>
<comment type="catalytic activity">
    <reaction evidence="11">
        <text>[(1-&gt;4)-N-acetyl-beta-D-glucosaminyl](n) + UDP-N-acetyl-alpha-D-glucosamine = [(1-&gt;4)-N-acetyl-beta-D-glucosaminyl](n+1) + UDP + H(+)</text>
        <dbReference type="Rhea" id="RHEA:16637"/>
        <dbReference type="Rhea" id="RHEA-COMP:9593"/>
        <dbReference type="Rhea" id="RHEA-COMP:9595"/>
        <dbReference type="ChEBI" id="CHEBI:15378"/>
        <dbReference type="ChEBI" id="CHEBI:17029"/>
        <dbReference type="ChEBI" id="CHEBI:57705"/>
        <dbReference type="ChEBI" id="CHEBI:58223"/>
        <dbReference type="EC" id="2.4.1.16"/>
    </reaction>
</comment>
<organism evidence="13 14">
    <name type="scientific">Syncephalis pseudoplumigaleata</name>
    <dbReference type="NCBI Taxonomy" id="1712513"/>
    <lineage>
        <taxon>Eukaryota</taxon>
        <taxon>Fungi</taxon>
        <taxon>Fungi incertae sedis</taxon>
        <taxon>Zoopagomycota</taxon>
        <taxon>Zoopagomycotina</taxon>
        <taxon>Zoopagomycetes</taxon>
        <taxon>Zoopagales</taxon>
        <taxon>Piptocephalidaceae</taxon>
        <taxon>Syncephalis</taxon>
    </lineage>
</organism>
<feature type="transmembrane region" description="Helical" evidence="11">
    <location>
        <begin position="517"/>
        <end position="542"/>
    </location>
</feature>
<evidence type="ECO:0000256" key="3">
    <source>
        <dbReference type="ARBA" id="ARBA00022475"/>
    </source>
</evidence>
<dbReference type="Pfam" id="PF01644">
    <property type="entry name" value="Chitin_synth_1"/>
    <property type="match status" value="1"/>
</dbReference>
<dbReference type="GO" id="GO:0005886">
    <property type="term" value="C:plasma membrane"/>
    <property type="evidence" value="ECO:0007669"/>
    <property type="project" value="UniProtKB-SubCell"/>
</dbReference>
<name>A0A4P9Z0W9_9FUNG</name>
<reference evidence="14" key="1">
    <citation type="journal article" date="2018" name="Nat. Microbiol.">
        <title>Leveraging single-cell genomics to expand the fungal tree of life.</title>
        <authorList>
            <person name="Ahrendt S.R."/>
            <person name="Quandt C.A."/>
            <person name="Ciobanu D."/>
            <person name="Clum A."/>
            <person name="Salamov A."/>
            <person name="Andreopoulos B."/>
            <person name="Cheng J.F."/>
            <person name="Woyke T."/>
            <person name="Pelin A."/>
            <person name="Henrissat B."/>
            <person name="Reynolds N.K."/>
            <person name="Benny G.L."/>
            <person name="Smith M.E."/>
            <person name="James T.Y."/>
            <person name="Grigoriev I.V."/>
        </authorList>
    </citation>
    <scope>NUCLEOTIDE SEQUENCE [LARGE SCALE GENOMIC DNA]</scope>
    <source>
        <strain evidence="14">Benny S71-1</strain>
    </source>
</reference>